<reference evidence="1 2" key="1">
    <citation type="submission" date="2020-08" db="EMBL/GenBank/DDBJ databases">
        <title>Plant Genome Project.</title>
        <authorList>
            <person name="Zhang R.-G."/>
        </authorList>
    </citation>
    <scope>NUCLEOTIDE SEQUENCE [LARGE SCALE GENOMIC DNA]</scope>
    <source>
        <tissue evidence="1">Rhizome</tissue>
    </source>
</reference>
<gene>
    <name evidence="1" type="ORF">ZIOFF_049798</name>
</gene>
<organism evidence="1 2">
    <name type="scientific">Zingiber officinale</name>
    <name type="common">Ginger</name>
    <name type="synonym">Amomum zingiber</name>
    <dbReference type="NCBI Taxonomy" id="94328"/>
    <lineage>
        <taxon>Eukaryota</taxon>
        <taxon>Viridiplantae</taxon>
        <taxon>Streptophyta</taxon>
        <taxon>Embryophyta</taxon>
        <taxon>Tracheophyta</taxon>
        <taxon>Spermatophyta</taxon>
        <taxon>Magnoliopsida</taxon>
        <taxon>Liliopsida</taxon>
        <taxon>Zingiberales</taxon>
        <taxon>Zingiberaceae</taxon>
        <taxon>Zingiber</taxon>
    </lineage>
</organism>
<name>A0A8J5KQY0_ZINOF</name>
<sequence length="126" mass="14413">MRDWQRRPLCLCLMESKSSTDCIVRYARFTFPWICTPKFRLDRNHRDHMEALPSHDDGILEIVAVNLDYSDDGSPNVDLIDFDAEALLKAAALNSKDVLAVVSPSDYPAVIQFSRRVRFEGYGAYI</sequence>
<proteinExistence type="predicted"/>
<accession>A0A8J5KQY0</accession>
<protein>
    <submittedName>
        <fullName evidence="1">Uncharacterized protein</fullName>
    </submittedName>
</protein>
<comment type="caution">
    <text evidence="1">The sequence shown here is derived from an EMBL/GenBank/DDBJ whole genome shotgun (WGS) entry which is preliminary data.</text>
</comment>
<evidence type="ECO:0000313" key="1">
    <source>
        <dbReference type="EMBL" id="KAG6488552.1"/>
    </source>
</evidence>
<evidence type="ECO:0000313" key="2">
    <source>
        <dbReference type="Proteomes" id="UP000734854"/>
    </source>
</evidence>
<keyword evidence="2" id="KW-1185">Reference proteome</keyword>
<dbReference type="EMBL" id="JACMSC010000014">
    <property type="protein sequence ID" value="KAG6488552.1"/>
    <property type="molecule type" value="Genomic_DNA"/>
</dbReference>
<dbReference type="AlphaFoldDB" id="A0A8J5KQY0"/>
<dbReference type="Proteomes" id="UP000734854">
    <property type="component" value="Unassembled WGS sequence"/>
</dbReference>